<protein>
    <submittedName>
        <fullName evidence="2">Uncharacterized protein</fullName>
    </submittedName>
</protein>
<proteinExistence type="predicted"/>
<evidence type="ECO:0000256" key="1">
    <source>
        <dbReference type="SAM" id="MobiDB-lite"/>
    </source>
</evidence>
<gene>
    <name evidence="2" type="ORF">ZOSMA_11G00050</name>
</gene>
<feature type="region of interest" description="Disordered" evidence="1">
    <location>
        <begin position="92"/>
        <end position="112"/>
    </location>
</feature>
<dbReference type="Proteomes" id="UP000036987">
    <property type="component" value="Unassembled WGS sequence"/>
</dbReference>
<reference evidence="3" key="1">
    <citation type="journal article" date="2016" name="Nature">
        <title>The genome of the seagrass Zostera marina reveals angiosperm adaptation to the sea.</title>
        <authorList>
            <person name="Olsen J.L."/>
            <person name="Rouze P."/>
            <person name="Verhelst B."/>
            <person name="Lin Y.-C."/>
            <person name="Bayer T."/>
            <person name="Collen J."/>
            <person name="Dattolo E."/>
            <person name="De Paoli E."/>
            <person name="Dittami S."/>
            <person name="Maumus F."/>
            <person name="Michel G."/>
            <person name="Kersting A."/>
            <person name="Lauritano C."/>
            <person name="Lohaus R."/>
            <person name="Toepel M."/>
            <person name="Tonon T."/>
            <person name="Vanneste K."/>
            <person name="Amirebrahimi M."/>
            <person name="Brakel J."/>
            <person name="Bostroem C."/>
            <person name="Chovatia M."/>
            <person name="Grimwood J."/>
            <person name="Jenkins J.W."/>
            <person name="Jueterbock A."/>
            <person name="Mraz A."/>
            <person name="Stam W.T."/>
            <person name="Tice H."/>
            <person name="Bornberg-Bauer E."/>
            <person name="Green P.J."/>
            <person name="Pearson G.A."/>
            <person name="Procaccini G."/>
            <person name="Duarte C.M."/>
            <person name="Schmutz J."/>
            <person name="Reusch T.B.H."/>
            <person name="Van de Peer Y."/>
        </authorList>
    </citation>
    <scope>NUCLEOTIDE SEQUENCE [LARGE SCALE GENOMIC DNA]</scope>
    <source>
        <strain evidence="3">cv. Finnish</strain>
    </source>
</reference>
<evidence type="ECO:0000313" key="3">
    <source>
        <dbReference type="Proteomes" id="UP000036987"/>
    </source>
</evidence>
<organism evidence="2 3">
    <name type="scientific">Zostera marina</name>
    <name type="common">Eelgrass</name>
    <dbReference type="NCBI Taxonomy" id="29655"/>
    <lineage>
        <taxon>Eukaryota</taxon>
        <taxon>Viridiplantae</taxon>
        <taxon>Streptophyta</taxon>
        <taxon>Embryophyta</taxon>
        <taxon>Tracheophyta</taxon>
        <taxon>Spermatophyta</taxon>
        <taxon>Magnoliopsida</taxon>
        <taxon>Liliopsida</taxon>
        <taxon>Zosteraceae</taxon>
        <taxon>Zostera</taxon>
    </lineage>
</organism>
<evidence type="ECO:0000313" key="2">
    <source>
        <dbReference type="EMBL" id="KMZ74984.1"/>
    </source>
</evidence>
<accession>A0A0K9Q1E4</accession>
<feature type="compositionally biased region" description="Basic and acidic residues" evidence="1">
    <location>
        <begin position="94"/>
        <end position="104"/>
    </location>
</feature>
<name>A0A0K9Q1E4_ZOSMR</name>
<dbReference type="EMBL" id="LFYR01000216">
    <property type="protein sequence ID" value="KMZ74984.1"/>
    <property type="molecule type" value="Genomic_DNA"/>
</dbReference>
<keyword evidence="3" id="KW-1185">Reference proteome</keyword>
<sequence>MNYGTVKTPNNLNFQFNFSHRHTNVNPTSFSDNVSTFLDPDVVCSTFFDSEFVQSTFADIMQSSAEIRSSSTNLGCGTAKTPDNYCKRKISSPVHDHASPDHENASSSHNHCNEPCPVVDQVFSSYESAVQSYYDFASVTGFSVRLGSTKNVVDNESGQKFLS</sequence>
<comment type="caution">
    <text evidence="2">The sequence shown here is derived from an EMBL/GenBank/DDBJ whole genome shotgun (WGS) entry which is preliminary data.</text>
</comment>
<dbReference type="AlphaFoldDB" id="A0A0K9Q1E4"/>